<dbReference type="EMBL" id="NFMF01000007">
    <property type="protein sequence ID" value="PNH21625.1"/>
    <property type="molecule type" value="Genomic_DNA"/>
</dbReference>
<proteinExistence type="predicted"/>
<dbReference type="Proteomes" id="UP000242958">
    <property type="component" value="Unassembled WGS sequence"/>
</dbReference>
<evidence type="ECO:0000313" key="2">
    <source>
        <dbReference type="Proteomes" id="UP000242958"/>
    </source>
</evidence>
<evidence type="ECO:0008006" key="3">
    <source>
        <dbReference type="Google" id="ProtNLM"/>
    </source>
</evidence>
<reference evidence="1 2" key="1">
    <citation type="submission" date="2017-05" db="EMBL/GenBank/DDBJ databases">
        <authorList>
            <person name="Song R."/>
            <person name="Chenine A.L."/>
            <person name="Ruprecht R.M."/>
        </authorList>
    </citation>
    <scope>NUCLEOTIDE SEQUENCE [LARGE SCALE GENOMIC DNA]</scope>
    <source>
        <strain evidence="1 2">KA00229</strain>
    </source>
</reference>
<comment type="caution">
    <text evidence="1">The sequence shown here is derived from an EMBL/GenBank/DDBJ whole genome shotgun (WGS) entry which is preliminary data.</text>
</comment>
<protein>
    <recommendedName>
        <fullName evidence="3">Type I restriction modification DNA specificity domain-containing protein</fullName>
    </recommendedName>
</protein>
<accession>A0A2J8BA30</accession>
<gene>
    <name evidence="1" type="ORF">CAL30_05205</name>
</gene>
<organism evidence="1 2">
    <name type="scientific">Megasphaera hutchinsoni</name>
    <dbReference type="NCBI Taxonomy" id="1588748"/>
    <lineage>
        <taxon>Bacteria</taxon>
        <taxon>Bacillati</taxon>
        <taxon>Bacillota</taxon>
        <taxon>Negativicutes</taxon>
        <taxon>Veillonellales</taxon>
        <taxon>Veillonellaceae</taxon>
        <taxon>Megasphaera</taxon>
    </lineage>
</organism>
<evidence type="ECO:0000313" key="1">
    <source>
        <dbReference type="EMBL" id="PNH21625.1"/>
    </source>
</evidence>
<dbReference type="AlphaFoldDB" id="A0A2J8BA30"/>
<name>A0A2J8BA30_9FIRM</name>
<dbReference type="RefSeq" id="WP_102889523.1">
    <property type="nucleotide sequence ID" value="NZ_NFMF01000007.1"/>
</dbReference>
<sequence length="150" mass="17207">MGKDFYSLSKVGAYTFQKYKVAFRDNTNMVASVISDIKTPWGDLVSPVCAKHAPYISMDKDNNLISYEEAYYIAGIMNTDIVNKYFKTTFSGRSYSINFNIHIPKFSKEDVIQDSISKLAIEASNTEDLDKKEKLREEIQNLYLKLCVQK</sequence>